<dbReference type="Gene3D" id="3.40.640.10">
    <property type="entry name" value="Type I PLP-dependent aspartate aminotransferase-like (Major domain)"/>
    <property type="match status" value="1"/>
</dbReference>
<dbReference type="EMBL" id="PXYI01000006">
    <property type="protein sequence ID" value="PSJ38308.1"/>
    <property type="molecule type" value="Genomic_DNA"/>
</dbReference>
<dbReference type="Pfam" id="PF00155">
    <property type="entry name" value="Aminotran_1_2"/>
    <property type="match status" value="1"/>
</dbReference>
<dbReference type="InterPro" id="IPR015422">
    <property type="entry name" value="PyrdxlP-dep_Trfase_small"/>
</dbReference>
<comment type="cofactor">
    <cofactor evidence="1 3">
        <name>pyridoxal 5'-phosphate</name>
        <dbReference type="ChEBI" id="CHEBI:597326"/>
    </cofactor>
</comment>
<keyword evidence="3" id="KW-0808">Transferase</keyword>
<keyword evidence="3" id="KW-0032">Aminotransferase</keyword>
<evidence type="ECO:0000259" key="4">
    <source>
        <dbReference type="Pfam" id="PF00155"/>
    </source>
</evidence>
<feature type="domain" description="Aminotransferase class I/classII large" evidence="4">
    <location>
        <begin position="126"/>
        <end position="316"/>
    </location>
</feature>
<dbReference type="InterPro" id="IPR015424">
    <property type="entry name" value="PyrdxlP-dep_Trfase"/>
</dbReference>
<dbReference type="GO" id="GO:0008483">
    <property type="term" value="F:transaminase activity"/>
    <property type="evidence" value="ECO:0007669"/>
    <property type="project" value="UniProtKB-KW"/>
</dbReference>
<protein>
    <recommendedName>
        <fullName evidence="3">Aminotransferase</fullName>
        <ecNumber evidence="3">2.6.1.-</ecNumber>
    </recommendedName>
</protein>
<dbReference type="Gene3D" id="3.90.1150.10">
    <property type="entry name" value="Aspartate Aminotransferase, domain 1"/>
    <property type="match status" value="1"/>
</dbReference>
<reference evidence="5 6" key="1">
    <citation type="submission" date="2018-03" db="EMBL/GenBank/DDBJ databases">
        <title>The draft genome of Sphingosinicella sp. GL-C-18.</title>
        <authorList>
            <person name="Liu L."/>
            <person name="Li L."/>
            <person name="Liang L."/>
            <person name="Zhang X."/>
            <person name="Wang T."/>
        </authorList>
    </citation>
    <scope>NUCLEOTIDE SEQUENCE [LARGE SCALE GENOMIC DNA]</scope>
    <source>
        <strain evidence="5 6">GL-C-18</strain>
    </source>
</reference>
<evidence type="ECO:0000256" key="2">
    <source>
        <dbReference type="ARBA" id="ARBA00022898"/>
    </source>
</evidence>
<dbReference type="InterPro" id="IPR015421">
    <property type="entry name" value="PyrdxlP-dep_Trfase_major"/>
</dbReference>
<dbReference type="AlphaFoldDB" id="A0A2P7QK19"/>
<keyword evidence="2" id="KW-0663">Pyridoxal phosphate</keyword>
<evidence type="ECO:0000256" key="1">
    <source>
        <dbReference type="ARBA" id="ARBA00001933"/>
    </source>
</evidence>
<evidence type="ECO:0000256" key="3">
    <source>
        <dbReference type="RuleBase" id="RU000481"/>
    </source>
</evidence>
<dbReference type="EC" id="2.6.1.-" evidence="3"/>
<comment type="similarity">
    <text evidence="3">Belongs to the class-I pyridoxal-phosphate-dependent aminotransferase family.</text>
</comment>
<gene>
    <name evidence="5" type="ORF">C7I55_17795</name>
</gene>
<organism evidence="5 6">
    <name type="scientific">Allosphingosinicella deserti</name>
    <dbReference type="NCBI Taxonomy" id="2116704"/>
    <lineage>
        <taxon>Bacteria</taxon>
        <taxon>Pseudomonadati</taxon>
        <taxon>Pseudomonadota</taxon>
        <taxon>Alphaproteobacteria</taxon>
        <taxon>Sphingomonadales</taxon>
        <taxon>Sphingomonadaceae</taxon>
        <taxon>Allosphingosinicella</taxon>
    </lineage>
</organism>
<keyword evidence="6" id="KW-1185">Reference proteome</keyword>
<evidence type="ECO:0000313" key="5">
    <source>
        <dbReference type="EMBL" id="PSJ38308.1"/>
    </source>
</evidence>
<comment type="caution">
    <text evidence="5">The sequence shown here is derived from an EMBL/GenBank/DDBJ whole genome shotgun (WGS) entry which is preliminary data.</text>
</comment>
<proteinExistence type="inferred from homology"/>
<dbReference type="SUPFAM" id="SSF53383">
    <property type="entry name" value="PLP-dependent transferases"/>
    <property type="match status" value="1"/>
</dbReference>
<sequence>MGAWHHHGGNVGAARRRFPDAPAPWLDLSTGINPIPWDAARAGPIDWSALPDAQALARLEAEAAQHFSVAAECVCAVPGTEIGLRLLDTLALPAPLRFVAPSYGTYGEIAAAGRPIVADVLEHEAEQGGTLLLARPNNPDGETLAEARLHEIAGRLEAKGGVLVVDEAFADTLEESTVVARLPGRVIALRSFGKFFGLAGLRLGFVIAEATLLAPLRRQLGSWPVNSAALTIGLAAYRDQPWIGATRLRLRRSAARLDVLLRRRGLNPVGECPLFRLVSTPDAGALFERLGGQGILTRPFAYAPHWLRIGLPGNDAGFDRLDRALADG</sequence>
<accession>A0A2P7QK19</accession>
<evidence type="ECO:0000313" key="6">
    <source>
        <dbReference type="Proteomes" id="UP000241167"/>
    </source>
</evidence>
<dbReference type="RefSeq" id="WP_106514374.1">
    <property type="nucleotide sequence ID" value="NZ_PXYI01000006.1"/>
</dbReference>
<dbReference type="InterPro" id="IPR004839">
    <property type="entry name" value="Aminotransferase_I/II_large"/>
</dbReference>
<dbReference type="InterPro" id="IPR004838">
    <property type="entry name" value="NHTrfase_class1_PyrdxlP-BS"/>
</dbReference>
<dbReference type="Proteomes" id="UP000241167">
    <property type="component" value="Unassembled WGS sequence"/>
</dbReference>
<dbReference type="PROSITE" id="PS00105">
    <property type="entry name" value="AA_TRANSFER_CLASS_1"/>
    <property type="match status" value="1"/>
</dbReference>
<name>A0A2P7QK19_9SPHN</name>
<dbReference type="OrthoDB" id="9799304at2"/>
<dbReference type="GO" id="GO:0030170">
    <property type="term" value="F:pyridoxal phosphate binding"/>
    <property type="evidence" value="ECO:0007669"/>
    <property type="project" value="InterPro"/>
</dbReference>
<dbReference type="PANTHER" id="PTHR42885">
    <property type="entry name" value="HISTIDINOL-PHOSPHATE AMINOTRANSFERASE-RELATED"/>
    <property type="match status" value="1"/>
</dbReference>
<dbReference type="PANTHER" id="PTHR42885:SF1">
    <property type="entry name" value="THREONINE-PHOSPHATE DECARBOXYLASE"/>
    <property type="match status" value="1"/>
</dbReference>